<dbReference type="Proteomes" id="UP001207918">
    <property type="component" value="Unassembled WGS sequence"/>
</dbReference>
<accession>A0ABT3PMY8</accession>
<evidence type="ECO:0000313" key="3">
    <source>
        <dbReference type="EMBL" id="MCW9707300.1"/>
    </source>
</evidence>
<dbReference type="PANTHER" id="PTHR12151">
    <property type="entry name" value="ELECTRON TRANSPORT PROTIN SCO1/SENC FAMILY MEMBER"/>
    <property type="match status" value="1"/>
</dbReference>
<evidence type="ECO:0000313" key="4">
    <source>
        <dbReference type="Proteomes" id="UP001207918"/>
    </source>
</evidence>
<evidence type="ECO:0000256" key="2">
    <source>
        <dbReference type="SAM" id="SignalP"/>
    </source>
</evidence>
<feature type="chain" id="PRO_5045799878" evidence="2">
    <location>
        <begin position="22"/>
        <end position="216"/>
    </location>
</feature>
<feature type="signal peptide" evidence="2">
    <location>
        <begin position="1"/>
        <end position="21"/>
    </location>
</feature>
<keyword evidence="2" id="KW-0732">Signal</keyword>
<dbReference type="Gene3D" id="3.40.30.10">
    <property type="entry name" value="Glutaredoxin"/>
    <property type="match status" value="1"/>
</dbReference>
<comment type="caution">
    <text evidence="3">The sequence shown here is derived from an EMBL/GenBank/DDBJ whole genome shotgun (WGS) entry which is preliminary data.</text>
</comment>
<gene>
    <name evidence="3" type="ORF">J6I44_10555</name>
</gene>
<dbReference type="RefSeq" id="WP_265766064.1">
    <property type="nucleotide sequence ID" value="NZ_JAGGJA010000006.1"/>
</dbReference>
<dbReference type="Pfam" id="PF02630">
    <property type="entry name" value="SCO1-SenC"/>
    <property type="match status" value="1"/>
</dbReference>
<dbReference type="InterPro" id="IPR036249">
    <property type="entry name" value="Thioredoxin-like_sf"/>
</dbReference>
<dbReference type="PANTHER" id="PTHR12151:SF25">
    <property type="entry name" value="LINALOOL DEHYDRATASE_ISOMERASE DOMAIN-CONTAINING PROTEIN"/>
    <property type="match status" value="1"/>
</dbReference>
<evidence type="ECO:0000256" key="1">
    <source>
        <dbReference type="ARBA" id="ARBA00010996"/>
    </source>
</evidence>
<keyword evidence="4" id="KW-1185">Reference proteome</keyword>
<dbReference type="CDD" id="cd02968">
    <property type="entry name" value="SCO"/>
    <property type="match status" value="1"/>
</dbReference>
<name>A0ABT3PMY8_9BACT</name>
<dbReference type="SUPFAM" id="SSF52833">
    <property type="entry name" value="Thioredoxin-like"/>
    <property type="match status" value="1"/>
</dbReference>
<organism evidence="3 4">
    <name type="scientific">Fodinibius salsisoli</name>
    <dbReference type="NCBI Taxonomy" id="2820877"/>
    <lineage>
        <taxon>Bacteria</taxon>
        <taxon>Pseudomonadati</taxon>
        <taxon>Balneolota</taxon>
        <taxon>Balneolia</taxon>
        <taxon>Balneolales</taxon>
        <taxon>Balneolaceae</taxon>
        <taxon>Fodinibius</taxon>
    </lineage>
</organism>
<dbReference type="EMBL" id="JAGGJA010000006">
    <property type="protein sequence ID" value="MCW9707300.1"/>
    <property type="molecule type" value="Genomic_DNA"/>
</dbReference>
<dbReference type="PROSITE" id="PS51257">
    <property type="entry name" value="PROKAR_LIPOPROTEIN"/>
    <property type="match status" value="1"/>
</dbReference>
<dbReference type="InterPro" id="IPR003782">
    <property type="entry name" value="SCO1/SenC"/>
</dbReference>
<sequence length="216" mass="24200">MNIRPLVIAILAMAIMFGACSGNDGEREQQSKKQMAAGDHTAHAQMKMASEEPTDESIYNVSSIWLNRYGQKVKLGSLRGKVQVVAMVYTHCEFACPRILADMKRIRDRLSEEELKATNFVIVSIDPERDIPERLRNFASENELSDTNWTLLNGGQGDILELAALLGVKYKKISETDFTHSNIITVLNKEGEVAHQRKKLDDDPTPIVKNIKVLTS</sequence>
<protein>
    <submittedName>
        <fullName evidence="3">SCO family protein</fullName>
    </submittedName>
</protein>
<reference evidence="3 4" key="1">
    <citation type="submission" date="2021-03" db="EMBL/GenBank/DDBJ databases">
        <title>Aliifodinibius sp. nov., a new bacterium isolated from saline soil.</title>
        <authorList>
            <person name="Galisteo C."/>
            <person name="De La Haba R."/>
            <person name="Sanchez-Porro C."/>
            <person name="Ventosa A."/>
        </authorList>
    </citation>
    <scope>NUCLEOTIDE SEQUENCE [LARGE SCALE GENOMIC DNA]</scope>
    <source>
        <strain evidence="3 4">1BSP15-2V2</strain>
    </source>
</reference>
<proteinExistence type="inferred from homology"/>
<comment type="similarity">
    <text evidence="1">Belongs to the SCO1/2 family.</text>
</comment>